<dbReference type="EMBL" id="QGDI01000003">
    <property type="protein sequence ID" value="PWJ14142.1"/>
    <property type="molecule type" value="Genomic_DNA"/>
</dbReference>
<dbReference type="AlphaFoldDB" id="A0A315YQ40"/>
<name>A0A315YQ40_RUMFL</name>
<reference evidence="2 3" key="1">
    <citation type="submission" date="2018-05" db="EMBL/GenBank/DDBJ databases">
        <title>The Hungate 1000. A catalogue of reference genomes from the rumen microbiome.</title>
        <authorList>
            <person name="Kelly W."/>
        </authorList>
    </citation>
    <scope>NUCLEOTIDE SEQUENCE [LARGE SCALE GENOMIC DNA]</scope>
    <source>
        <strain evidence="2 3">SAb67</strain>
    </source>
</reference>
<gene>
    <name evidence="2" type="ORF">IE37_01075</name>
</gene>
<comment type="caution">
    <text evidence="2">The sequence shown here is derived from an EMBL/GenBank/DDBJ whole genome shotgun (WGS) entry which is preliminary data.</text>
</comment>
<organism evidence="2 3">
    <name type="scientific">Ruminococcus flavefaciens</name>
    <dbReference type="NCBI Taxonomy" id="1265"/>
    <lineage>
        <taxon>Bacteria</taxon>
        <taxon>Bacillati</taxon>
        <taxon>Bacillota</taxon>
        <taxon>Clostridia</taxon>
        <taxon>Eubacteriales</taxon>
        <taxon>Oscillospiraceae</taxon>
        <taxon>Ruminococcus</taxon>
    </lineage>
</organism>
<keyword evidence="1" id="KW-0812">Transmembrane</keyword>
<protein>
    <submittedName>
        <fullName evidence="2">Uncharacterized protein</fullName>
    </submittedName>
</protein>
<feature type="transmembrane region" description="Helical" evidence="1">
    <location>
        <begin position="96"/>
        <end position="114"/>
    </location>
</feature>
<dbReference type="Proteomes" id="UP000245720">
    <property type="component" value="Unassembled WGS sequence"/>
</dbReference>
<dbReference type="RefSeq" id="WP_109725913.1">
    <property type="nucleotide sequence ID" value="NZ_QGDI01000003.1"/>
</dbReference>
<accession>A0A315YQ40</accession>
<proteinExistence type="predicted"/>
<keyword evidence="1" id="KW-0472">Membrane</keyword>
<keyword evidence="1" id="KW-1133">Transmembrane helix</keyword>
<feature type="transmembrane region" description="Helical" evidence="1">
    <location>
        <begin position="20"/>
        <end position="38"/>
    </location>
</feature>
<feature type="transmembrane region" description="Helical" evidence="1">
    <location>
        <begin position="58"/>
        <end position="84"/>
    </location>
</feature>
<evidence type="ECO:0000313" key="3">
    <source>
        <dbReference type="Proteomes" id="UP000245720"/>
    </source>
</evidence>
<evidence type="ECO:0000256" key="1">
    <source>
        <dbReference type="SAM" id="Phobius"/>
    </source>
</evidence>
<sequence>MKHSQINESTKKWRIFRIKVSICIGLMIAVLVISLLQRADMPPIMTGEQGLREVSHFFLKRIILSVAKEFVIAVIILVLMILLVGERNRHTKKQKAIFSLTFIVIFLFIELLTVRSDPFRPQLDKNGYPLTRNIRYIAFEADVLRDIRYGETVETEAVGCYISNKEYTKIMRWSRHGTKRDTMADYCDYHVIKNGNGEDIAQISLGEALGSELAIDPEKTYTVRLYKHSGLLASIEEKQ</sequence>
<dbReference type="OrthoDB" id="1822436at2"/>
<evidence type="ECO:0000313" key="2">
    <source>
        <dbReference type="EMBL" id="PWJ14142.1"/>
    </source>
</evidence>